<gene>
    <name evidence="1" type="ORF">FA95DRAFT_924042</name>
</gene>
<organism evidence="1 2">
    <name type="scientific">Auriscalpium vulgare</name>
    <dbReference type="NCBI Taxonomy" id="40419"/>
    <lineage>
        <taxon>Eukaryota</taxon>
        <taxon>Fungi</taxon>
        <taxon>Dikarya</taxon>
        <taxon>Basidiomycota</taxon>
        <taxon>Agaricomycotina</taxon>
        <taxon>Agaricomycetes</taxon>
        <taxon>Russulales</taxon>
        <taxon>Auriscalpiaceae</taxon>
        <taxon>Auriscalpium</taxon>
    </lineage>
</organism>
<evidence type="ECO:0000313" key="1">
    <source>
        <dbReference type="EMBL" id="KAI0049214.1"/>
    </source>
</evidence>
<name>A0ACB8RYW6_9AGAM</name>
<reference evidence="1" key="2">
    <citation type="journal article" date="2022" name="New Phytol.">
        <title>Evolutionary transition to the ectomycorrhizal habit in the genomes of a hyperdiverse lineage of mushroom-forming fungi.</title>
        <authorList>
            <person name="Looney B."/>
            <person name="Miyauchi S."/>
            <person name="Morin E."/>
            <person name="Drula E."/>
            <person name="Courty P.E."/>
            <person name="Kohler A."/>
            <person name="Kuo A."/>
            <person name="LaButti K."/>
            <person name="Pangilinan J."/>
            <person name="Lipzen A."/>
            <person name="Riley R."/>
            <person name="Andreopoulos W."/>
            <person name="He G."/>
            <person name="Johnson J."/>
            <person name="Nolan M."/>
            <person name="Tritt A."/>
            <person name="Barry K.W."/>
            <person name="Grigoriev I.V."/>
            <person name="Nagy L.G."/>
            <person name="Hibbett D."/>
            <person name="Henrissat B."/>
            <person name="Matheny P.B."/>
            <person name="Labbe J."/>
            <person name="Martin F.M."/>
        </authorList>
    </citation>
    <scope>NUCLEOTIDE SEQUENCE</scope>
    <source>
        <strain evidence="1">FP105234-sp</strain>
    </source>
</reference>
<comment type="caution">
    <text evidence="1">The sequence shown here is derived from an EMBL/GenBank/DDBJ whole genome shotgun (WGS) entry which is preliminary data.</text>
</comment>
<protein>
    <submittedName>
        <fullName evidence="1">Uncharacterized protein</fullName>
    </submittedName>
</protein>
<dbReference type="EMBL" id="MU275876">
    <property type="protein sequence ID" value="KAI0049214.1"/>
    <property type="molecule type" value="Genomic_DNA"/>
</dbReference>
<keyword evidence="2" id="KW-1185">Reference proteome</keyword>
<accession>A0ACB8RYW6</accession>
<sequence>MVCARLGGGIILRRCTEQVRRPARKAGRALGTCRGRRRGEVEARCIEQLGRQLDMVGLCRSVVAAKRACEQHRSEEGRCVRGTRRGGCGRTRFRTRSSMSSMYIYYMTRSAGGQYFKLCDWVCFCCRREQRKGLRPARPPWSPVLVLLAAITAFPQVWPLRYTCLDGATLVVCFKLINICVAHICCHRYAEHECRCHAELDRVSERLYLVRVHHLGEFSLPELVASLYTV</sequence>
<dbReference type="Proteomes" id="UP000814033">
    <property type="component" value="Unassembled WGS sequence"/>
</dbReference>
<proteinExistence type="predicted"/>
<evidence type="ECO:0000313" key="2">
    <source>
        <dbReference type="Proteomes" id="UP000814033"/>
    </source>
</evidence>
<reference evidence="1" key="1">
    <citation type="submission" date="2021-02" db="EMBL/GenBank/DDBJ databases">
        <authorList>
            <consortium name="DOE Joint Genome Institute"/>
            <person name="Ahrendt S."/>
            <person name="Looney B.P."/>
            <person name="Miyauchi S."/>
            <person name="Morin E."/>
            <person name="Drula E."/>
            <person name="Courty P.E."/>
            <person name="Chicoki N."/>
            <person name="Fauchery L."/>
            <person name="Kohler A."/>
            <person name="Kuo A."/>
            <person name="Labutti K."/>
            <person name="Pangilinan J."/>
            <person name="Lipzen A."/>
            <person name="Riley R."/>
            <person name="Andreopoulos W."/>
            <person name="He G."/>
            <person name="Johnson J."/>
            <person name="Barry K.W."/>
            <person name="Grigoriev I.V."/>
            <person name="Nagy L."/>
            <person name="Hibbett D."/>
            <person name="Henrissat B."/>
            <person name="Matheny P.B."/>
            <person name="Labbe J."/>
            <person name="Martin F."/>
        </authorList>
    </citation>
    <scope>NUCLEOTIDE SEQUENCE</scope>
    <source>
        <strain evidence="1">FP105234-sp</strain>
    </source>
</reference>